<dbReference type="EMBL" id="ODYU01002629">
    <property type="protein sequence ID" value="SOQ40386.1"/>
    <property type="molecule type" value="Genomic_DNA"/>
</dbReference>
<evidence type="ECO:0000256" key="2">
    <source>
        <dbReference type="ARBA" id="ARBA00022801"/>
    </source>
</evidence>
<dbReference type="InterPro" id="IPR027417">
    <property type="entry name" value="P-loop_NTPase"/>
</dbReference>
<gene>
    <name evidence="4" type="ORF">SFRICE_003761</name>
</gene>
<dbReference type="SUPFAM" id="SSF52540">
    <property type="entry name" value="P-loop containing nucleoside triphosphate hydrolases"/>
    <property type="match status" value="1"/>
</dbReference>
<dbReference type="Gene3D" id="3.40.50.300">
    <property type="entry name" value="P-loop containing nucleotide triphosphate hydrolases"/>
    <property type="match status" value="1"/>
</dbReference>
<organism evidence="4">
    <name type="scientific">Spodoptera frugiperda</name>
    <name type="common">Fall armyworm</name>
    <dbReference type="NCBI Taxonomy" id="7108"/>
    <lineage>
        <taxon>Eukaryota</taxon>
        <taxon>Metazoa</taxon>
        <taxon>Ecdysozoa</taxon>
        <taxon>Arthropoda</taxon>
        <taxon>Hexapoda</taxon>
        <taxon>Insecta</taxon>
        <taxon>Pterygota</taxon>
        <taxon>Neoptera</taxon>
        <taxon>Endopterygota</taxon>
        <taxon>Lepidoptera</taxon>
        <taxon>Glossata</taxon>
        <taxon>Ditrysia</taxon>
        <taxon>Noctuoidea</taxon>
        <taxon>Noctuidae</taxon>
        <taxon>Amphipyrinae</taxon>
        <taxon>Spodoptera</taxon>
    </lineage>
</organism>
<evidence type="ECO:0000313" key="4">
    <source>
        <dbReference type="EMBL" id="SOQ40386.1"/>
    </source>
</evidence>
<keyword evidence="1" id="KW-0547">Nucleotide-binding</keyword>
<dbReference type="GO" id="GO:0005524">
    <property type="term" value="F:ATP binding"/>
    <property type="evidence" value="ECO:0007669"/>
    <property type="project" value="UniProtKB-KW"/>
</dbReference>
<dbReference type="InterPro" id="IPR004948">
    <property type="entry name" value="Nuc-triphosphatase_THEP1"/>
</dbReference>
<proteinExistence type="inferred from homology"/>
<dbReference type="NCBIfam" id="NF010248">
    <property type="entry name" value="PRK13695.1"/>
    <property type="match status" value="1"/>
</dbReference>
<reference evidence="4" key="1">
    <citation type="submission" date="2016-07" db="EMBL/GenBank/DDBJ databases">
        <authorList>
            <person name="Bretaudeau A."/>
        </authorList>
    </citation>
    <scope>NUCLEOTIDE SEQUENCE</scope>
    <source>
        <strain evidence="4">Rice</strain>
        <tissue evidence="4">Whole body</tissue>
    </source>
</reference>
<keyword evidence="3" id="KW-0067">ATP-binding</keyword>
<dbReference type="Pfam" id="PF03266">
    <property type="entry name" value="NTPase_1"/>
    <property type="match status" value="1"/>
</dbReference>
<dbReference type="GO" id="GO:0017111">
    <property type="term" value="F:ribonucleoside triphosphate phosphatase activity"/>
    <property type="evidence" value="ECO:0007669"/>
    <property type="project" value="InterPro"/>
</dbReference>
<dbReference type="HAMAP" id="MF_00796">
    <property type="entry name" value="NTPase_1"/>
    <property type="match status" value="1"/>
</dbReference>
<protein>
    <submittedName>
        <fullName evidence="4">SFRICE_003761</fullName>
    </submittedName>
</protein>
<accession>A0A2H1VHW6</accession>
<sequence>MAANTYKYFILTGEPGVGKTTLTKKLVADIAGKGVKTSGFYTEEVRYDRTREGFDVVGLDGARGRLARDQSLLNIPVKYKVGKYGVLVEEFEIIALPSLVKPNNAQVHLLVIDEIGKMEFFSEKFKKVIQTIFSPSSEYTVLATIPIRKSDKLIESIRNHSQARVWTVTRENRNSIQDDILNEINKTIKF</sequence>
<evidence type="ECO:0000256" key="1">
    <source>
        <dbReference type="ARBA" id="ARBA00022741"/>
    </source>
</evidence>
<keyword evidence="2" id="KW-0378">Hydrolase</keyword>
<name>A0A2H1VHW6_SPOFR</name>
<dbReference type="PANTHER" id="PTHR43146:SF1">
    <property type="entry name" value="CANCER-RELATED NUCLEOSIDE-TRIPHOSPHATASE"/>
    <property type="match status" value="1"/>
</dbReference>
<dbReference type="PANTHER" id="PTHR43146">
    <property type="entry name" value="CANCER-RELATED NUCLEOSIDE-TRIPHOSPHATASE"/>
    <property type="match status" value="1"/>
</dbReference>
<evidence type="ECO:0000256" key="3">
    <source>
        <dbReference type="ARBA" id="ARBA00022840"/>
    </source>
</evidence>
<dbReference type="AlphaFoldDB" id="A0A2H1VHW6"/>